<dbReference type="InterPro" id="IPR003736">
    <property type="entry name" value="PAAI_dom"/>
</dbReference>
<dbReference type="NCBIfam" id="TIGR00369">
    <property type="entry name" value="unchar_dom_1"/>
    <property type="match status" value="1"/>
</dbReference>
<dbReference type="Gene3D" id="3.10.129.10">
    <property type="entry name" value="Hotdog Thioesterase"/>
    <property type="match status" value="1"/>
</dbReference>
<sequence length="142" mass="14958">MPVLDLQQLNQFLAEHFPQGDQYGVLESVGRGSAVMRLAVSEQHLRPGGSVSGPAMMALADVAVYAALLTRIGPVALAVTSNLNINFLRKPLADADLIADARMLKVGRMLAVGEVYLYSGKAAAAEASDPVAHATLTYAIPQ</sequence>
<dbReference type="STRING" id="1821621.A8C75_10360"/>
<dbReference type="CDD" id="cd03443">
    <property type="entry name" value="PaaI_thioesterase"/>
    <property type="match status" value="1"/>
</dbReference>
<dbReference type="Pfam" id="PF03061">
    <property type="entry name" value="4HBT"/>
    <property type="match status" value="1"/>
</dbReference>
<dbReference type="EMBL" id="CP015839">
    <property type="protein sequence ID" value="ANG62846.1"/>
    <property type="molecule type" value="Genomic_DNA"/>
</dbReference>
<dbReference type="KEGG" id="mars:A8C75_10360"/>
<dbReference type="GO" id="GO:0005829">
    <property type="term" value="C:cytosol"/>
    <property type="evidence" value="ECO:0007669"/>
    <property type="project" value="TreeGrafter"/>
</dbReference>
<dbReference type="GO" id="GO:0061522">
    <property type="term" value="F:1,4-dihydroxy-2-naphthoyl-CoA thioesterase activity"/>
    <property type="evidence" value="ECO:0007669"/>
    <property type="project" value="TreeGrafter"/>
</dbReference>
<dbReference type="OrthoDB" id="9805304at2"/>
<organism evidence="3 4">
    <name type="scientific">Marinobacterium aestuarii</name>
    <dbReference type="NCBI Taxonomy" id="1821621"/>
    <lineage>
        <taxon>Bacteria</taxon>
        <taxon>Pseudomonadati</taxon>
        <taxon>Pseudomonadota</taxon>
        <taxon>Gammaproteobacteria</taxon>
        <taxon>Oceanospirillales</taxon>
        <taxon>Oceanospirillaceae</taxon>
        <taxon>Marinobacterium</taxon>
    </lineage>
</organism>
<evidence type="ECO:0000259" key="2">
    <source>
        <dbReference type="Pfam" id="PF03061"/>
    </source>
</evidence>
<dbReference type="InterPro" id="IPR006683">
    <property type="entry name" value="Thioestr_dom"/>
</dbReference>
<proteinExistence type="predicted"/>
<feature type="domain" description="Thioesterase" evidence="2">
    <location>
        <begin position="48"/>
        <end position="121"/>
    </location>
</feature>
<keyword evidence="1" id="KW-0378">Hydrolase</keyword>
<dbReference type="PANTHER" id="PTHR43240:SF10">
    <property type="entry name" value="BLL4964 PROTEIN"/>
    <property type="match status" value="1"/>
</dbReference>
<evidence type="ECO:0000313" key="4">
    <source>
        <dbReference type="Proteomes" id="UP000078070"/>
    </source>
</evidence>
<keyword evidence="4" id="KW-1185">Reference proteome</keyword>
<evidence type="ECO:0000313" key="3">
    <source>
        <dbReference type="EMBL" id="ANG62846.1"/>
    </source>
</evidence>
<accession>A0A1A9EY44</accession>
<dbReference type="PANTHER" id="PTHR43240">
    <property type="entry name" value="1,4-DIHYDROXY-2-NAPHTHOYL-COA THIOESTERASE 1"/>
    <property type="match status" value="1"/>
</dbReference>
<protein>
    <submittedName>
        <fullName evidence="3">Phenylacetic acid degradation protein</fullName>
    </submittedName>
</protein>
<dbReference type="RefSeq" id="WP_067381682.1">
    <property type="nucleotide sequence ID" value="NZ_CP015839.1"/>
</dbReference>
<dbReference type="InterPro" id="IPR029069">
    <property type="entry name" value="HotDog_dom_sf"/>
</dbReference>
<evidence type="ECO:0000256" key="1">
    <source>
        <dbReference type="ARBA" id="ARBA00022801"/>
    </source>
</evidence>
<reference evidence="4" key="1">
    <citation type="submission" date="2016-05" db="EMBL/GenBank/DDBJ databases">
        <authorList>
            <person name="Baek K."/>
            <person name="Yang S.-J."/>
        </authorList>
    </citation>
    <scope>NUCLEOTIDE SEQUENCE [LARGE SCALE GENOMIC DNA]</scope>
    <source>
        <strain evidence="4">ST58-10</strain>
    </source>
</reference>
<dbReference type="Proteomes" id="UP000078070">
    <property type="component" value="Chromosome"/>
</dbReference>
<name>A0A1A9EY44_9GAMM</name>
<reference evidence="3 4" key="2">
    <citation type="journal article" date="2018" name="Int. J. Syst. Evol. Microbiol.">
        <title>Marinobacterium aestuarii sp. nov., a benzene-degrading marine bacterium isolated from estuary sediment.</title>
        <authorList>
            <person name="Bae S.S."/>
            <person name="Jung J."/>
            <person name="Chung D."/>
            <person name="Baek K."/>
        </authorList>
    </citation>
    <scope>NUCLEOTIDE SEQUENCE [LARGE SCALE GENOMIC DNA]</scope>
    <source>
        <strain evidence="3 4">ST58-10</strain>
    </source>
</reference>
<dbReference type="AlphaFoldDB" id="A0A1A9EY44"/>
<dbReference type="SUPFAM" id="SSF54637">
    <property type="entry name" value="Thioesterase/thiol ester dehydrase-isomerase"/>
    <property type="match status" value="1"/>
</dbReference>
<gene>
    <name evidence="3" type="ORF">A8C75_10360</name>
</gene>